<protein>
    <submittedName>
        <fullName evidence="2">Uncharacterized protein</fullName>
    </submittedName>
</protein>
<gene>
    <name evidence="2" type="ORF">D6C00_10580</name>
</gene>
<name>A0A426QKT0_9GAMM</name>
<dbReference type="EMBL" id="QZMU01000001">
    <property type="protein sequence ID" value="RRQ22350.1"/>
    <property type="molecule type" value="Genomic_DNA"/>
</dbReference>
<evidence type="ECO:0000256" key="1">
    <source>
        <dbReference type="SAM" id="SignalP"/>
    </source>
</evidence>
<evidence type="ECO:0000313" key="2">
    <source>
        <dbReference type="EMBL" id="RRQ22350.1"/>
    </source>
</evidence>
<proteinExistence type="predicted"/>
<dbReference type="Proteomes" id="UP000287798">
    <property type="component" value="Unassembled WGS sequence"/>
</dbReference>
<dbReference type="OrthoDB" id="6359379at2"/>
<organism evidence="2 3">
    <name type="scientific">Thiohalobacter thiocyanaticus</name>
    <dbReference type="NCBI Taxonomy" id="585455"/>
    <lineage>
        <taxon>Bacteria</taxon>
        <taxon>Pseudomonadati</taxon>
        <taxon>Pseudomonadota</taxon>
        <taxon>Gammaproteobacteria</taxon>
        <taxon>Thiohalobacterales</taxon>
        <taxon>Thiohalobacteraceae</taxon>
        <taxon>Thiohalobacter</taxon>
    </lineage>
</organism>
<keyword evidence="3" id="KW-1185">Reference proteome</keyword>
<reference evidence="2 3" key="1">
    <citation type="journal article" date="2010" name="Int. J. Syst. Evol. Microbiol.">
        <title>Thiohalobacter thiocyanaticus gen. nov., sp. nov., a moderately halophilic, sulfur-oxidizing gammaproteobacterium from hypersaline lakes, that utilizes thiocyanate.</title>
        <authorList>
            <person name="Sorokin D.Y."/>
            <person name="Kovaleva O.L."/>
            <person name="Tourova T.P."/>
            <person name="Muyzer G."/>
        </authorList>
    </citation>
    <scope>NUCLEOTIDE SEQUENCE [LARGE SCALE GENOMIC DNA]</scope>
    <source>
        <strain evidence="2 3">Hrh1</strain>
    </source>
</reference>
<dbReference type="RefSeq" id="WP_125181693.1">
    <property type="nucleotide sequence ID" value="NZ_QZMU01000001.1"/>
</dbReference>
<sequence length="240" mass="26262">MWNPVVSIAAAAWLAASHVGVVFAETPVAQLAQRPFNELFQDEAPVSGRVVAGVLVTGSTSVNALNLMPPPSYAGGSVCIQVMSRDGRYWSENTFTLPERIDATRVALEYPSRHEAFLHGLDFGELAILGTAGECGSGGVDTLLLSGVQPSEERAPSISIFINSGRADTYISVSNVDEHRRPSRCRKIEQGRRTGFDTVCRIDLVELTPLHQSLDVRVLRRRYERMLPPTEFTLLLPSLN</sequence>
<feature type="signal peptide" evidence="1">
    <location>
        <begin position="1"/>
        <end position="24"/>
    </location>
</feature>
<comment type="caution">
    <text evidence="2">The sequence shown here is derived from an EMBL/GenBank/DDBJ whole genome shotgun (WGS) entry which is preliminary data.</text>
</comment>
<feature type="chain" id="PRO_5019548782" evidence="1">
    <location>
        <begin position="25"/>
        <end position="240"/>
    </location>
</feature>
<keyword evidence="1" id="KW-0732">Signal</keyword>
<accession>A0A426QKT0</accession>
<dbReference type="AlphaFoldDB" id="A0A426QKT0"/>
<evidence type="ECO:0000313" key="3">
    <source>
        <dbReference type="Proteomes" id="UP000287798"/>
    </source>
</evidence>